<dbReference type="Proteomes" id="UP000245506">
    <property type="component" value="Unassembled WGS sequence"/>
</dbReference>
<sequence>MLNFIVVVLIVLWLLGFVSSYTMGGFIHILLVIAVVMILVRLIQGPRL</sequence>
<dbReference type="NCBIfam" id="NF033488">
    <property type="entry name" value="lmo0937_fam_TM"/>
    <property type="match status" value="1"/>
</dbReference>
<evidence type="ECO:0000313" key="3">
    <source>
        <dbReference type="Proteomes" id="UP000245506"/>
    </source>
</evidence>
<dbReference type="Pfam" id="PF18919">
    <property type="entry name" value="DUF5670"/>
    <property type="match status" value="1"/>
</dbReference>
<evidence type="ECO:0000256" key="1">
    <source>
        <dbReference type="SAM" id="Phobius"/>
    </source>
</evidence>
<dbReference type="AlphaFoldDB" id="A0A317CBU3"/>
<evidence type="ECO:0000313" key="2">
    <source>
        <dbReference type="EMBL" id="PWQ93830.1"/>
    </source>
</evidence>
<keyword evidence="1" id="KW-0472">Membrane</keyword>
<keyword evidence="1" id="KW-1133">Transmembrane helix</keyword>
<dbReference type="InterPro" id="IPR043727">
    <property type="entry name" value="Lmo0937-like"/>
</dbReference>
<keyword evidence="1" id="KW-0812">Transmembrane</keyword>
<organism evidence="2 3">
    <name type="scientific">Leucothrix arctica</name>
    <dbReference type="NCBI Taxonomy" id="1481894"/>
    <lineage>
        <taxon>Bacteria</taxon>
        <taxon>Pseudomonadati</taxon>
        <taxon>Pseudomonadota</taxon>
        <taxon>Gammaproteobacteria</taxon>
        <taxon>Thiotrichales</taxon>
        <taxon>Thiotrichaceae</taxon>
        <taxon>Leucothrix</taxon>
    </lineage>
</organism>
<keyword evidence="3" id="KW-1185">Reference proteome</keyword>
<name>A0A317CBU3_9GAMM</name>
<dbReference type="EMBL" id="QGKL01000042">
    <property type="protein sequence ID" value="PWQ93830.1"/>
    <property type="molecule type" value="Genomic_DNA"/>
</dbReference>
<feature type="transmembrane region" description="Helical" evidence="1">
    <location>
        <begin position="26"/>
        <end position="43"/>
    </location>
</feature>
<accession>A0A317CBU3</accession>
<dbReference type="RefSeq" id="WP_109826180.1">
    <property type="nucleotide sequence ID" value="NZ_QGKL01000042.1"/>
</dbReference>
<protein>
    <submittedName>
        <fullName evidence="2">Lmo0937 family membrane protein</fullName>
    </submittedName>
</protein>
<reference evidence="2 3" key="1">
    <citation type="submission" date="2018-05" db="EMBL/GenBank/DDBJ databases">
        <title>Leucothrix arctica sp. nov., isolated from Arctic seawater.</title>
        <authorList>
            <person name="Choi A."/>
            <person name="Baek K."/>
        </authorList>
    </citation>
    <scope>NUCLEOTIDE SEQUENCE [LARGE SCALE GENOMIC DNA]</scope>
    <source>
        <strain evidence="2 3">IMCC9719</strain>
    </source>
</reference>
<proteinExistence type="predicted"/>
<comment type="caution">
    <text evidence="2">The sequence shown here is derived from an EMBL/GenBank/DDBJ whole genome shotgun (WGS) entry which is preliminary data.</text>
</comment>
<gene>
    <name evidence="2" type="ORF">DKT75_19705</name>
</gene>